<dbReference type="PANTHER" id="PTHR43481">
    <property type="entry name" value="FRUCTOSE-1-PHOSPHATE PHOSPHATASE"/>
    <property type="match status" value="1"/>
</dbReference>
<evidence type="ECO:0000256" key="1">
    <source>
        <dbReference type="SAM" id="MobiDB-lite"/>
    </source>
</evidence>
<dbReference type="Gene3D" id="3.40.50.1000">
    <property type="entry name" value="HAD superfamily/HAD-like"/>
    <property type="match status" value="1"/>
</dbReference>
<dbReference type="InterPro" id="IPR006439">
    <property type="entry name" value="HAD-SF_hydro_IA"/>
</dbReference>
<dbReference type="InterPro" id="IPR051806">
    <property type="entry name" value="HAD-like_SPP"/>
</dbReference>
<dbReference type="EMBL" id="FMDN01000028">
    <property type="protein sequence ID" value="SCG68674.1"/>
    <property type="molecule type" value="Genomic_DNA"/>
</dbReference>
<dbReference type="GO" id="GO:0050308">
    <property type="term" value="F:sugar-phosphatase activity"/>
    <property type="evidence" value="ECO:0007669"/>
    <property type="project" value="TreeGrafter"/>
</dbReference>
<evidence type="ECO:0000313" key="2">
    <source>
        <dbReference type="EMBL" id="SCG68674.1"/>
    </source>
</evidence>
<dbReference type="STRING" id="47864.GA0070560_12837"/>
<keyword evidence="3" id="KW-1185">Reference proteome</keyword>
<sequence length="218" mass="23735">MLPLPPGEFRAYLFDCDGTVVDSMPLHHVAWRQALRDWGCDIPEDLFYAWGGRTLVDIVNDLGDRHGVALPVWDVIRRQEALYRELLPTLTAVPEVRWHIDQAHGSVPFAVVSGGNREAVTASLATLDLLDRFDLLVCAGDYVRAKPDPECFLLAARLLGVPPESCLVFEDTDLGIQAATAAGMASVRVPPPWQRAVPAQRPRPTGPEAAVSGEHAGG</sequence>
<dbReference type="InterPro" id="IPR023214">
    <property type="entry name" value="HAD_sf"/>
</dbReference>
<organism evidence="2 3">
    <name type="scientific">Micromonospora halophytica</name>
    <dbReference type="NCBI Taxonomy" id="47864"/>
    <lineage>
        <taxon>Bacteria</taxon>
        <taxon>Bacillati</taxon>
        <taxon>Actinomycetota</taxon>
        <taxon>Actinomycetes</taxon>
        <taxon>Micromonosporales</taxon>
        <taxon>Micromonosporaceae</taxon>
        <taxon>Micromonospora</taxon>
    </lineage>
</organism>
<evidence type="ECO:0000313" key="3">
    <source>
        <dbReference type="Proteomes" id="UP000199408"/>
    </source>
</evidence>
<protein>
    <submittedName>
        <fullName evidence="2">Haloacid dehalogenase superfamily, subfamily IA, variant 3 with third motif having DD or ED</fullName>
    </submittedName>
</protein>
<dbReference type="SFLD" id="SFLDG01129">
    <property type="entry name" value="C1.5:_HAD__Beta-PGM__Phosphata"/>
    <property type="match status" value="1"/>
</dbReference>
<dbReference type="SUPFAM" id="SSF56784">
    <property type="entry name" value="HAD-like"/>
    <property type="match status" value="1"/>
</dbReference>
<proteinExistence type="predicted"/>
<dbReference type="CDD" id="cd07505">
    <property type="entry name" value="HAD_BPGM-like"/>
    <property type="match status" value="1"/>
</dbReference>
<dbReference type="AlphaFoldDB" id="A0A1C5JDL4"/>
<name>A0A1C5JDL4_9ACTN</name>
<dbReference type="PANTHER" id="PTHR43481:SF4">
    <property type="entry name" value="GLYCEROL-1-PHOSPHATE PHOSPHOHYDROLASE 1-RELATED"/>
    <property type="match status" value="1"/>
</dbReference>
<dbReference type="NCBIfam" id="TIGR01509">
    <property type="entry name" value="HAD-SF-IA-v3"/>
    <property type="match status" value="1"/>
</dbReference>
<dbReference type="SFLD" id="SFLDS00003">
    <property type="entry name" value="Haloacid_Dehalogenase"/>
    <property type="match status" value="1"/>
</dbReference>
<dbReference type="Pfam" id="PF00702">
    <property type="entry name" value="Hydrolase"/>
    <property type="match status" value="1"/>
</dbReference>
<dbReference type="Gene3D" id="1.10.150.240">
    <property type="entry name" value="Putative phosphatase, domain 2"/>
    <property type="match status" value="1"/>
</dbReference>
<gene>
    <name evidence="2" type="ORF">GA0070560_12837</name>
</gene>
<dbReference type="RefSeq" id="WP_281185150.1">
    <property type="nucleotide sequence ID" value="NZ_FMDN01000028.1"/>
</dbReference>
<feature type="region of interest" description="Disordered" evidence="1">
    <location>
        <begin position="194"/>
        <end position="218"/>
    </location>
</feature>
<dbReference type="InterPro" id="IPR036412">
    <property type="entry name" value="HAD-like_sf"/>
</dbReference>
<reference evidence="3" key="1">
    <citation type="submission" date="2016-06" db="EMBL/GenBank/DDBJ databases">
        <authorList>
            <person name="Varghese N."/>
        </authorList>
    </citation>
    <scope>NUCLEOTIDE SEQUENCE [LARGE SCALE GENOMIC DNA]</scope>
    <source>
        <strain evidence="3">DSM 43171</strain>
    </source>
</reference>
<accession>A0A1C5JDL4</accession>
<dbReference type="Proteomes" id="UP000199408">
    <property type="component" value="Unassembled WGS sequence"/>
</dbReference>
<dbReference type="InterPro" id="IPR023198">
    <property type="entry name" value="PGP-like_dom2"/>
</dbReference>